<dbReference type="AlphaFoldDB" id="A0A562JGJ2"/>
<accession>A0A562JGJ2</accession>
<dbReference type="Proteomes" id="UP000315343">
    <property type="component" value="Unassembled WGS sequence"/>
</dbReference>
<comment type="caution">
    <text evidence="1">The sequence shown here is derived from an EMBL/GenBank/DDBJ whole genome shotgun (WGS) entry which is preliminary data.</text>
</comment>
<sequence>MNKVHYNVDRLQNTEMKTQIKNALSEIPGVKMINIDIGRGSIEVGYGDLAEESIIRQRIEQTGCKIE</sequence>
<protein>
    <submittedName>
        <fullName evidence="1">Uncharacterized protein</fullName>
    </submittedName>
</protein>
<dbReference type="InterPro" id="IPR036163">
    <property type="entry name" value="HMA_dom_sf"/>
</dbReference>
<organism evidence="1 2">
    <name type="scientific">Sedimentibacter saalensis</name>
    <dbReference type="NCBI Taxonomy" id="130788"/>
    <lineage>
        <taxon>Bacteria</taxon>
        <taxon>Bacillati</taxon>
        <taxon>Bacillota</taxon>
        <taxon>Tissierellia</taxon>
        <taxon>Sedimentibacter</taxon>
    </lineage>
</organism>
<gene>
    <name evidence="1" type="ORF">LY60_00614</name>
</gene>
<dbReference type="EMBL" id="VLKH01000002">
    <property type="protein sequence ID" value="TWH82316.1"/>
    <property type="molecule type" value="Genomic_DNA"/>
</dbReference>
<proteinExistence type="predicted"/>
<dbReference type="Gene3D" id="3.30.70.100">
    <property type="match status" value="1"/>
</dbReference>
<dbReference type="OrthoDB" id="1913655at2"/>
<evidence type="ECO:0000313" key="2">
    <source>
        <dbReference type="Proteomes" id="UP000315343"/>
    </source>
</evidence>
<evidence type="ECO:0000313" key="1">
    <source>
        <dbReference type="EMBL" id="TWH82316.1"/>
    </source>
</evidence>
<dbReference type="SUPFAM" id="SSF55008">
    <property type="entry name" value="HMA, heavy metal-associated domain"/>
    <property type="match status" value="1"/>
</dbReference>
<reference evidence="1 2" key="1">
    <citation type="submission" date="2019-07" db="EMBL/GenBank/DDBJ databases">
        <title>Genomic Encyclopedia of Type Strains, Phase I: the one thousand microbial genomes (KMG-I) project.</title>
        <authorList>
            <person name="Kyrpides N."/>
        </authorList>
    </citation>
    <scope>NUCLEOTIDE SEQUENCE [LARGE SCALE GENOMIC DNA]</scope>
    <source>
        <strain evidence="1 2">DSM 13558</strain>
    </source>
</reference>
<keyword evidence="2" id="KW-1185">Reference proteome</keyword>
<name>A0A562JGJ2_9FIRM</name>
<dbReference type="GO" id="GO:0046872">
    <property type="term" value="F:metal ion binding"/>
    <property type="evidence" value="ECO:0007669"/>
    <property type="project" value="InterPro"/>
</dbReference>
<dbReference type="RefSeq" id="WP_145079819.1">
    <property type="nucleotide sequence ID" value="NZ_DAMBUX010000001.1"/>
</dbReference>